<dbReference type="OrthoDB" id="1773at2759"/>
<dbReference type="PIRSF" id="PIRSF015582">
    <property type="entry name" value="Cit_lyase_B"/>
    <property type="match status" value="1"/>
</dbReference>
<dbReference type="Pfam" id="PF03328">
    <property type="entry name" value="HpcH_HpaI"/>
    <property type="match status" value="1"/>
</dbReference>
<evidence type="ECO:0000256" key="6">
    <source>
        <dbReference type="SAM" id="MobiDB-lite"/>
    </source>
</evidence>
<feature type="binding site" evidence="5">
    <location>
        <position position="155"/>
    </location>
    <ligand>
        <name>Mg(2+)</name>
        <dbReference type="ChEBI" id="CHEBI:18420"/>
    </ligand>
</feature>
<keyword evidence="3 5" id="KW-0460">Magnesium</keyword>
<dbReference type="GO" id="GO:0006107">
    <property type="term" value="P:oxaloacetate metabolic process"/>
    <property type="evidence" value="ECO:0007669"/>
    <property type="project" value="TreeGrafter"/>
</dbReference>
<comment type="cofactor">
    <cofactor evidence="1">
        <name>Mg(2+)</name>
        <dbReference type="ChEBI" id="CHEBI:18420"/>
    </cofactor>
</comment>
<evidence type="ECO:0000313" key="8">
    <source>
        <dbReference type="EMBL" id="PWZ01861.1"/>
    </source>
</evidence>
<evidence type="ECO:0000256" key="3">
    <source>
        <dbReference type="ARBA" id="ARBA00022842"/>
    </source>
</evidence>
<evidence type="ECO:0000313" key="9">
    <source>
        <dbReference type="Proteomes" id="UP000246740"/>
    </source>
</evidence>
<dbReference type="GO" id="GO:0000287">
    <property type="term" value="F:magnesium ion binding"/>
    <property type="evidence" value="ECO:0007669"/>
    <property type="project" value="TreeGrafter"/>
</dbReference>
<dbReference type="InterPro" id="IPR005000">
    <property type="entry name" value="Aldolase/citrate-lyase_domain"/>
</dbReference>
<dbReference type="PANTHER" id="PTHR32308">
    <property type="entry name" value="LYASE BETA SUBUNIT, PUTATIVE (AFU_ORTHOLOGUE AFUA_4G13030)-RELATED"/>
    <property type="match status" value="1"/>
</dbReference>
<dbReference type="InParanoid" id="A0A317XX40"/>
<feature type="region of interest" description="Disordered" evidence="6">
    <location>
        <begin position="1"/>
        <end position="37"/>
    </location>
</feature>
<feature type="domain" description="HpcH/HpaI aldolase/citrate lyase" evidence="7">
    <location>
        <begin position="31"/>
        <end position="265"/>
    </location>
</feature>
<reference evidence="8 9" key="1">
    <citation type="journal article" date="2018" name="Mol. Biol. Evol.">
        <title>Broad Genomic Sampling Reveals a Smut Pathogenic Ancestry of the Fungal Clade Ustilaginomycotina.</title>
        <authorList>
            <person name="Kijpornyongpan T."/>
            <person name="Mondo S.J."/>
            <person name="Barry K."/>
            <person name="Sandor L."/>
            <person name="Lee J."/>
            <person name="Lipzen A."/>
            <person name="Pangilinan J."/>
            <person name="LaButti K."/>
            <person name="Hainaut M."/>
            <person name="Henrissat B."/>
            <person name="Grigoriev I.V."/>
            <person name="Spatafora J.W."/>
            <person name="Aime M.C."/>
        </authorList>
    </citation>
    <scope>NUCLEOTIDE SEQUENCE [LARGE SCALE GENOMIC DNA]</scope>
    <source>
        <strain evidence="8 9">MCA 3645</strain>
    </source>
</reference>
<accession>A0A317XX40</accession>
<proteinExistence type="predicted"/>
<feature type="binding site" evidence="4">
    <location>
        <position position="92"/>
    </location>
    <ligand>
        <name>substrate</name>
    </ligand>
</feature>
<feature type="binding site" evidence="5">
    <location>
        <position position="197"/>
    </location>
    <ligand>
        <name>Mg(2+)</name>
        <dbReference type="ChEBI" id="CHEBI:18420"/>
    </ligand>
</feature>
<feature type="compositionally biased region" description="Low complexity" evidence="6">
    <location>
        <begin position="7"/>
        <end position="19"/>
    </location>
</feature>
<evidence type="ECO:0000256" key="2">
    <source>
        <dbReference type="ARBA" id="ARBA00022723"/>
    </source>
</evidence>
<dbReference type="EMBL" id="KZ819189">
    <property type="protein sequence ID" value="PWZ01861.1"/>
    <property type="molecule type" value="Genomic_DNA"/>
</dbReference>
<dbReference type="AlphaFoldDB" id="A0A317XX40"/>
<sequence length="344" mass="37320">MHHGAGSKSTSSSSPSSLSGTQDSASSRARRSMLYVPGSSEKMIKKSQNSTADTIIFDLEDSVAAHKKASARETVLLALEAAARPGPELSVRINPPSGDKTLAGDDLDLLLTSRQLQTIVVPKVEHEDDIRFILDKVKAIRDKDHGTISLVLSIESAASLLRMPTIIEAVRSQSQNQSDSAAKPLIEISALLFASEDYCASTGILRTSDRRSLLFPRAHMATIAKACNLSAIDMVCIEYKDLDYLHEETQEAKELGYDGKQAIHPAQVETIQSIFNPSEQQIRRAARIKHLYTLAEKNDKGAYGLKDGDRLIMIDAPMLLQAEAILGKAKAAGLEIPDVSNEAD</sequence>
<dbReference type="SUPFAM" id="SSF51621">
    <property type="entry name" value="Phosphoenolpyruvate/pyruvate domain"/>
    <property type="match status" value="1"/>
</dbReference>
<dbReference type="PANTHER" id="PTHR32308:SF0">
    <property type="entry name" value="HPCH_HPAI ALDOLASE_CITRATE LYASE DOMAIN-CONTAINING PROTEIN"/>
    <property type="match status" value="1"/>
</dbReference>
<evidence type="ECO:0000259" key="7">
    <source>
        <dbReference type="Pfam" id="PF03328"/>
    </source>
</evidence>
<keyword evidence="9" id="KW-1185">Reference proteome</keyword>
<dbReference type="Proteomes" id="UP000246740">
    <property type="component" value="Unassembled WGS sequence"/>
</dbReference>
<organism evidence="8 9">
    <name type="scientific">Testicularia cyperi</name>
    <dbReference type="NCBI Taxonomy" id="1882483"/>
    <lineage>
        <taxon>Eukaryota</taxon>
        <taxon>Fungi</taxon>
        <taxon>Dikarya</taxon>
        <taxon>Basidiomycota</taxon>
        <taxon>Ustilaginomycotina</taxon>
        <taxon>Ustilaginomycetes</taxon>
        <taxon>Ustilaginales</taxon>
        <taxon>Anthracoideaceae</taxon>
        <taxon>Testicularia</taxon>
    </lineage>
</organism>
<dbReference type="STRING" id="1882483.A0A317XX40"/>
<keyword evidence="2 5" id="KW-0479">Metal-binding</keyword>
<dbReference type="InterPro" id="IPR040442">
    <property type="entry name" value="Pyrv_kinase-like_dom_sf"/>
</dbReference>
<dbReference type="InterPro" id="IPR011206">
    <property type="entry name" value="Citrate_lyase_beta/mcl1/mcl2"/>
</dbReference>
<dbReference type="GO" id="GO:0016829">
    <property type="term" value="F:lyase activity"/>
    <property type="evidence" value="ECO:0007669"/>
    <property type="project" value="UniProtKB-KW"/>
</dbReference>
<dbReference type="Gene3D" id="3.20.20.60">
    <property type="entry name" value="Phosphoenolpyruvate-binding domains"/>
    <property type="match status" value="1"/>
</dbReference>
<evidence type="ECO:0000256" key="4">
    <source>
        <dbReference type="PIRSR" id="PIRSR015582-1"/>
    </source>
</evidence>
<gene>
    <name evidence="8" type="ORF">BCV70DRAFT_156619</name>
</gene>
<evidence type="ECO:0000256" key="1">
    <source>
        <dbReference type="ARBA" id="ARBA00001946"/>
    </source>
</evidence>
<dbReference type="InterPro" id="IPR015813">
    <property type="entry name" value="Pyrv/PenolPyrv_kinase-like_dom"/>
</dbReference>
<protein>
    <submittedName>
        <fullName evidence="8">Beta subunit of citrate lyase</fullName>
    </submittedName>
</protein>
<name>A0A317XX40_9BASI</name>
<feature type="binding site" evidence="4">
    <location>
        <position position="155"/>
    </location>
    <ligand>
        <name>substrate</name>
    </ligand>
</feature>
<keyword evidence="8" id="KW-0456">Lyase</keyword>
<evidence type="ECO:0000256" key="5">
    <source>
        <dbReference type="PIRSR" id="PIRSR015582-2"/>
    </source>
</evidence>